<name>A0A6J4V7V9_9BACT</name>
<dbReference type="AlphaFoldDB" id="A0A6J4V7V9"/>
<gene>
    <name evidence="1" type="ORF">AVDCRST_MAG87-2221</name>
</gene>
<reference evidence="1" key="1">
    <citation type="submission" date="2020-02" db="EMBL/GenBank/DDBJ databases">
        <authorList>
            <person name="Meier V. D."/>
        </authorList>
    </citation>
    <scope>NUCLEOTIDE SEQUENCE</scope>
    <source>
        <strain evidence="1">AVDCRST_MAG87</strain>
    </source>
</reference>
<feature type="non-terminal residue" evidence="1">
    <location>
        <position position="29"/>
    </location>
</feature>
<dbReference type="EMBL" id="CADCWJ010000498">
    <property type="protein sequence ID" value="CAA9568965.1"/>
    <property type="molecule type" value="Genomic_DNA"/>
</dbReference>
<evidence type="ECO:0000313" key="1">
    <source>
        <dbReference type="EMBL" id="CAA9568965.1"/>
    </source>
</evidence>
<accession>A0A6J4V7V9</accession>
<proteinExistence type="predicted"/>
<protein>
    <submittedName>
        <fullName evidence="1">Uncharacterized protein</fullName>
    </submittedName>
</protein>
<sequence>MKIVSGAYQPDDGEIWIDGQPVQFAHPRQ</sequence>
<organism evidence="1">
    <name type="scientific">uncultured Thermomicrobiales bacterium</name>
    <dbReference type="NCBI Taxonomy" id="1645740"/>
    <lineage>
        <taxon>Bacteria</taxon>
        <taxon>Pseudomonadati</taxon>
        <taxon>Thermomicrobiota</taxon>
        <taxon>Thermomicrobia</taxon>
        <taxon>Thermomicrobiales</taxon>
        <taxon>environmental samples</taxon>
    </lineage>
</organism>